<dbReference type="AlphaFoldDB" id="A0A9W4KM23"/>
<protein>
    <submittedName>
        <fullName evidence="3">Uncharacterized protein</fullName>
    </submittedName>
</protein>
<dbReference type="Proteomes" id="UP001154252">
    <property type="component" value="Unassembled WGS sequence"/>
</dbReference>
<proteinExistence type="predicted"/>
<dbReference type="OrthoDB" id="5423884at2759"/>
<evidence type="ECO:0000313" key="4">
    <source>
        <dbReference type="Proteomes" id="UP001154252"/>
    </source>
</evidence>
<dbReference type="EMBL" id="CAJVRC010000905">
    <property type="protein sequence ID" value="CAG8909988.1"/>
    <property type="molecule type" value="Genomic_DNA"/>
</dbReference>
<feature type="transmembrane region" description="Helical" evidence="2">
    <location>
        <begin position="67"/>
        <end position="90"/>
    </location>
</feature>
<sequence length="166" mass="18434">MCISIVITKLGSPLPWLTQAIPARAEQRTTDRILWNSPKLILSLPQAPISSMLESRQSSGDNCPSTISGGAIAGIVIGSIAGTLLILWLWRIFRLPGAWSGGDTPDVGYRPPITRSSTSSRGRRQRRRPSATYVDYVEKPTSVRSSRRYKDRDDLRRPAKVYLTEP</sequence>
<evidence type="ECO:0000256" key="1">
    <source>
        <dbReference type="SAM" id="MobiDB-lite"/>
    </source>
</evidence>
<feature type="region of interest" description="Disordered" evidence="1">
    <location>
        <begin position="104"/>
        <end position="166"/>
    </location>
</feature>
<organism evidence="3 4">
    <name type="scientific">Penicillium egyptiacum</name>
    <dbReference type="NCBI Taxonomy" id="1303716"/>
    <lineage>
        <taxon>Eukaryota</taxon>
        <taxon>Fungi</taxon>
        <taxon>Dikarya</taxon>
        <taxon>Ascomycota</taxon>
        <taxon>Pezizomycotina</taxon>
        <taxon>Eurotiomycetes</taxon>
        <taxon>Eurotiomycetidae</taxon>
        <taxon>Eurotiales</taxon>
        <taxon>Aspergillaceae</taxon>
        <taxon>Penicillium</taxon>
    </lineage>
</organism>
<keyword evidence="2" id="KW-1133">Transmembrane helix</keyword>
<feature type="compositionally biased region" description="Basic and acidic residues" evidence="1">
    <location>
        <begin position="148"/>
        <end position="157"/>
    </location>
</feature>
<accession>A0A9W4KM23</accession>
<name>A0A9W4KM23_9EURO</name>
<feature type="compositionally biased region" description="Low complexity" evidence="1">
    <location>
        <begin position="110"/>
        <end position="120"/>
    </location>
</feature>
<evidence type="ECO:0000256" key="2">
    <source>
        <dbReference type="SAM" id="Phobius"/>
    </source>
</evidence>
<keyword evidence="2" id="KW-0472">Membrane</keyword>
<comment type="caution">
    <text evidence="3">The sequence shown here is derived from an EMBL/GenBank/DDBJ whole genome shotgun (WGS) entry which is preliminary data.</text>
</comment>
<keyword evidence="2" id="KW-0812">Transmembrane</keyword>
<keyword evidence="4" id="KW-1185">Reference proteome</keyword>
<evidence type="ECO:0000313" key="3">
    <source>
        <dbReference type="EMBL" id="CAG8909988.1"/>
    </source>
</evidence>
<reference evidence="3" key="1">
    <citation type="submission" date="2021-07" db="EMBL/GenBank/DDBJ databases">
        <authorList>
            <person name="Branca A.L. A."/>
        </authorList>
    </citation>
    <scope>NUCLEOTIDE SEQUENCE</scope>
</reference>
<gene>
    <name evidence="3" type="ORF">PEGY_LOCUS10788</name>
</gene>